<dbReference type="InterPro" id="IPR013022">
    <property type="entry name" value="Xyl_isomerase-like_TIM-brl"/>
</dbReference>
<evidence type="ECO:0000259" key="1">
    <source>
        <dbReference type="Pfam" id="PF01261"/>
    </source>
</evidence>
<dbReference type="OrthoDB" id="148059at2"/>
<dbReference type="PANTHER" id="PTHR12110">
    <property type="entry name" value="HYDROXYPYRUVATE ISOMERASE"/>
    <property type="match status" value="1"/>
</dbReference>
<dbReference type="PATRIC" id="fig|1121307.3.peg.214"/>
<reference evidence="2 3" key="1">
    <citation type="submission" date="2015-06" db="EMBL/GenBank/DDBJ databases">
        <title>Draft genome sequence of the purine-degrading Clostridium cylindrosporum HC-1 (DSM 605).</title>
        <authorList>
            <person name="Poehlein A."/>
            <person name="Schiel-Bengelsdorf B."/>
            <person name="Bengelsdorf F."/>
            <person name="Daniel R."/>
            <person name="Duerre P."/>
        </authorList>
    </citation>
    <scope>NUCLEOTIDE SEQUENCE [LARGE SCALE GENOMIC DNA]</scope>
    <source>
        <strain evidence="2 3">DSM 605</strain>
    </source>
</reference>
<protein>
    <submittedName>
        <fullName evidence="2">Sugar phosphate isomerase/epimerase</fullName>
    </submittedName>
</protein>
<dbReference type="Proteomes" id="UP000036756">
    <property type="component" value="Unassembled WGS sequence"/>
</dbReference>
<keyword evidence="2" id="KW-0413">Isomerase</keyword>
<evidence type="ECO:0000313" key="3">
    <source>
        <dbReference type="Proteomes" id="UP000036756"/>
    </source>
</evidence>
<evidence type="ECO:0000313" key="2">
    <source>
        <dbReference type="EMBL" id="KMT22763.1"/>
    </source>
</evidence>
<organism evidence="2 3">
    <name type="scientific">Clostridium cylindrosporum DSM 605</name>
    <dbReference type="NCBI Taxonomy" id="1121307"/>
    <lineage>
        <taxon>Bacteria</taxon>
        <taxon>Bacillati</taxon>
        <taxon>Bacillota</taxon>
        <taxon>Clostridia</taxon>
        <taxon>Eubacteriales</taxon>
        <taxon>Clostridiaceae</taxon>
        <taxon>Clostridium</taxon>
    </lineage>
</organism>
<dbReference type="Gene3D" id="3.20.20.150">
    <property type="entry name" value="Divalent-metal-dependent TIM barrel enzymes"/>
    <property type="match status" value="1"/>
</dbReference>
<keyword evidence="3" id="KW-1185">Reference proteome</keyword>
<dbReference type="PANTHER" id="PTHR12110:SF21">
    <property type="entry name" value="XYLOSE ISOMERASE-LIKE TIM BARREL DOMAIN-CONTAINING PROTEIN"/>
    <property type="match status" value="1"/>
</dbReference>
<dbReference type="Pfam" id="PF01261">
    <property type="entry name" value="AP_endonuc_2"/>
    <property type="match status" value="1"/>
</dbReference>
<gene>
    <name evidence="2" type="ORF">CLCY_11c00970</name>
</gene>
<dbReference type="InterPro" id="IPR050312">
    <property type="entry name" value="IolE/XylAMocC-like"/>
</dbReference>
<dbReference type="STRING" id="1121307.CLCY_11c00970"/>
<proteinExistence type="predicted"/>
<sequence length="266" mass="30374">MRIGVSTASFYPRVNTEDTLDIMRDLGFNLCEAFLETESESSEDYAFVLSERAKALGVEIYSVHAFSSVFEPFLYDAYDRRRKEMEDKFTKVCRAASVLGAKYYTFHGMKNMPGKKINISKVSRQMDYLCEIAEGYGVKVSIENVARCKGSNIDFLKDLKQHMIKNLYYTLDLKQARLSGVDPYEYLKVYGDNISTVHINDASETSPCLLPGEGNANLKEIIQKIHSINKNIPYIIEVYGDNYESFNQIGRAREHLESLEVLNVKN</sequence>
<dbReference type="AlphaFoldDB" id="A0A0J8DF15"/>
<comment type="caution">
    <text evidence="2">The sequence shown here is derived from an EMBL/GenBank/DDBJ whole genome shotgun (WGS) entry which is preliminary data.</text>
</comment>
<feature type="domain" description="Xylose isomerase-like TIM barrel" evidence="1">
    <location>
        <begin position="21"/>
        <end position="259"/>
    </location>
</feature>
<name>A0A0J8DF15_CLOCY</name>
<accession>A0A0J8DF15</accession>
<dbReference type="InterPro" id="IPR036237">
    <property type="entry name" value="Xyl_isomerase-like_sf"/>
</dbReference>
<dbReference type="GO" id="GO:0016853">
    <property type="term" value="F:isomerase activity"/>
    <property type="evidence" value="ECO:0007669"/>
    <property type="project" value="UniProtKB-KW"/>
</dbReference>
<dbReference type="EMBL" id="LFVU01000005">
    <property type="protein sequence ID" value="KMT22763.1"/>
    <property type="molecule type" value="Genomic_DNA"/>
</dbReference>
<dbReference type="RefSeq" id="WP_048569775.1">
    <property type="nucleotide sequence ID" value="NZ_LFVU01000005.1"/>
</dbReference>
<dbReference type="SUPFAM" id="SSF51658">
    <property type="entry name" value="Xylose isomerase-like"/>
    <property type="match status" value="1"/>
</dbReference>